<dbReference type="Gene3D" id="1.20.140.10">
    <property type="entry name" value="Butyryl-CoA Dehydrogenase, subunit A, domain 3"/>
    <property type="match status" value="1"/>
</dbReference>
<proteinExistence type="inferred from homology"/>
<dbReference type="Pfam" id="PF02771">
    <property type="entry name" value="Acyl-CoA_dh_N"/>
    <property type="match status" value="1"/>
</dbReference>
<dbReference type="InterPro" id="IPR006091">
    <property type="entry name" value="Acyl-CoA_Oxase/DH_mid-dom"/>
</dbReference>
<dbReference type="InterPro" id="IPR036250">
    <property type="entry name" value="AcylCo_DH-like_C"/>
</dbReference>
<dbReference type="InterPro" id="IPR009100">
    <property type="entry name" value="AcylCoA_DH/oxidase_NM_dom_sf"/>
</dbReference>
<comment type="caution">
    <text evidence="8">The sequence shown here is derived from an EMBL/GenBank/DDBJ whole genome shotgun (WGS) entry which is preliminary data.</text>
</comment>
<dbReference type="SUPFAM" id="SSF47203">
    <property type="entry name" value="Acyl-CoA dehydrogenase C-terminal domain-like"/>
    <property type="match status" value="1"/>
</dbReference>
<evidence type="ECO:0000256" key="4">
    <source>
        <dbReference type="ARBA" id="ARBA00022827"/>
    </source>
</evidence>
<dbReference type="Pfam" id="PF02770">
    <property type="entry name" value="Acyl-CoA_dh_M"/>
    <property type="match status" value="1"/>
</dbReference>
<evidence type="ECO:0000259" key="7">
    <source>
        <dbReference type="Pfam" id="PF02771"/>
    </source>
</evidence>
<dbReference type="Gene3D" id="1.10.540.10">
    <property type="entry name" value="Acyl-CoA dehydrogenase/oxidase, N-terminal domain"/>
    <property type="match status" value="1"/>
</dbReference>
<dbReference type="InterPro" id="IPR013786">
    <property type="entry name" value="AcylCoA_DH/ox_N"/>
</dbReference>
<dbReference type="CDD" id="cd00567">
    <property type="entry name" value="ACAD"/>
    <property type="match status" value="1"/>
</dbReference>
<dbReference type="PANTHER" id="PTHR43884:SF19">
    <property type="entry name" value="ACYL-COA DEHYDROGENASE FADE4-RELATED"/>
    <property type="match status" value="1"/>
</dbReference>
<dbReference type="Proteomes" id="UP001246372">
    <property type="component" value="Unassembled WGS sequence"/>
</dbReference>
<evidence type="ECO:0000313" key="8">
    <source>
        <dbReference type="EMBL" id="MDT8997725.1"/>
    </source>
</evidence>
<sequence length="574" mass="62368">MDRKALAEHWERQLGDPNLPQSALNLHTVLELDEHERFPQSSIDALQALGAFEMLIPARDGGQLQEPEQLLMLGRLLSRRDLSSAIAFGQTMLGSLPLWLAGTTAQKQRLIEDLRAGALGCLALTEKAHGSDILSNEVSGVATADGFLIDGEKWLINNAGQGGSATVLGRLQRPGRAAEIVLWHLRKRGQPQSGWRALPKIRTLGIRGADISGFALSGYRADADALLRGTEPAIYTVLKTLQISRILCSGFALGAVDTQFRLALRFARQRQLYGKPVLAIPMVRARLAHCTARLLVADLMAQLASRAIAALPQELSLLSAIAKFHVPTEAEALGRELGVVLGARHYLRSELPWSLFQKMQRDGQVVSLFDGSTQVNLSLIAAQLRQLGEQLAQVSRSLPAEQQPAGAPTPLAALFMPEQACRGWPEAAELKLSNGGMDSIASAFLRLGSVSGPCAAAVNALRARWQAWLMDCEQATQVQRLAHDSVKLMQLAERYIALHSGAVAVLGWLFTRSRVGQQACISDAVLISYIASRWPEAGIEVTDQQYAEIIAMAERLLDQQRLISLQEVQLAGSL</sequence>
<dbReference type="PANTHER" id="PTHR43884">
    <property type="entry name" value="ACYL-COA DEHYDROGENASE"/>
    <property type="match status" value="1"/>
</dbReference>
<gene>
    <name evidence="8" type="ORF">RQP53_00385</name>
</gene>
<dbReference type="InterPro" id="IPR009075">
    <property type="entry name" value="AcylCo_DH/oxidase_C"/>
</dbReference>
<accession>A0ABU3P679</accession>
<comment type="cofactor">
    <cofactor evidence="1">
        <name>FAD</name>
        <dbReference type="ChEBI" id="CHEBI:57692"/>
    </cofactor>
</comment>
<feature type="domain" description="Acyl-CoA dehydrogenase/oxidase N-terminal" evidence="7">
    <location>
        <begin position="29"/>
        <end position="117"/>
    </location>
</feature>
<name>A0ABU3P679_9BURK</name>
<dbReference type="InterPro" id="IPR046373">
    <property type="entry name" value="Acyl-CoA_Oxase/DH_mid-dom_sf"/>
</dbReference>
<keyword evidence="3" id="KW-0285">Flavoprotein</keyword>
<protein>
    <submittedName>
        <fullName evidence="8">Acyl-CoA dehydrogenase family protein</fullName>
    </submittedName>
</protein>
<evidence type="ECO:0000256" key="1">
    <source>
        <dbReference type="ARBA" id="ARBA00001974"/>
    </source>
</evidence>
<keyword evidence="9" id="KW-1185">Reference proteome</keyword>
<feature type="domain" description="Acyl-CoA dehydrogenase/oxidase C-terminal" evidence="5">
    <location>
        <begin position="235"/>
        <end position="384"/>
    </location>
</feature>
<evidence type="ECO:0000256" key="2">
    <source>
        <dbReference type="ARBA" id="ARBA00009347"/>
    </source>
</evidence>
<dbReference type="EMBL" id="JAVXZY010000001">
    <property type="protein sequence ID" value="MDT8997725.1"/>
    <property type="molecule type" value="Genomic_DNA"/>
</dbReference>
<feature type="domain" description="Acyl-CoA oxidase/dehydrogenase middle" evidence="6">
    <location>
        <begin position="121"/>
        <end position="214"/>
    </location>
</feature>
<evidence type="ECO:0000256" key="3">
    <source>
        <dbReference type="ARBA" id="ARBA00022630"/>
    </source>
</evidence>
<evidence type="ECO:0000259" key="6">
    <source>
        <dbReference type="Pfam" id="PF02770"/>
    </source>
</evidence>
<dbReference type="Gene3D" id="2.40.110.10">
    <property type="entry name" value="Butyryl-CoA Dehydrogenase, subunit A, domain 2"/>
    <property type="match status" value="1"/>
</dbReference>
<evidence type="ECO:0000313" key="9">
    <source>
        <dbReference type="Proteomes" id="UP001246372"/>
    </source>
</evidence>
<comment type="similarity">
    <text evidence="2">Belongs to the acyl-CoA dehydrogenase family.</text>
</comment>
<dbReference type="RefSeq" id="WP_315647944.1">
    <property type="nucleotide sequence ID" value="NZ_JAVXZY010000001.1"/>
</dbReference>
<dbReference type="InterPro" id="IPR037069">
    <property type="entry name" value="AcylCoA_DH/ox_N_sf"/>
</dbReference>
<keyword evidence="4" id="KW-0274">FAD</keyword>
<organism evidence="8 9">
    <name type="scientific">Roseateles aquae</name>
    <dbReference type="NCBI Taxonomy" id="3077235"/>
    <lineage>
        <taxon>Bacteria</taxon>
        <taxon>Pseudomonadati</taxon>
        <taxon>Pseudomonadota</taxon>
        <taxon>Betaproteobacteria</taxon>
        <taxon>Burkholderiales</taxon>
        <taxon>Sphaerotilaceae</taxon>
        <taxon>Roseateles</taxon>
    </lineage>
</organism>
<evidence type="ECO:0000259" key="5">
    <source>
        <dbReference type="Pfam" id="PF00441"/>
    </source>
</evidence>
<dbReference type="SUPFAM" id="SSF56645">
    <property type="entry name" value="Acyl-CoA dehydrogenase NM domain-like"/>
    <property type="match status" value="1"/>
</dbReference>
<dbReference type="Pfam" id="PF00441">
    <property type="entry name" value="Acyl-CoA_dh_1"/>
    <property type="match status" value="1"/>
</dbReference>
<reference evidence="8" key="1">
    <citation type="submission" date="2023-09" db="EMBL/GenBank/DDBJ databases">
        <title>Paucibacter sp. APW11 Genome sequencing and assembly.</title>
        <authorList>
            <person name="Kim I."/>
        </authorList>
    </citation>
    <scope>NUCLEOTIDE SEQUENCE</scope>
    <source>
        <strain evidence="8">APW11</strain>
    </source>
</reference>